<evidence type="ECO:0000313" key="2">
    <source>
        <dbReference type="Proteomes" id="UP000192319"/>
    </source>
</evidence>
<keyword evidence="2" id="KW-1185">Reference proteome</keyword>
<dbReference type="EMBL" id="MVHD01000007">
    <property type="protein sequence ID" value="OQZ91844.1"/>
    <property type="molecule type" value="Genomic_DNA"/>
</dbReference>
<accession>A0ABX3RD48</accession>
<evidence type="ECO:0000313" key="1">
    <source>
        <dbReference type="EMBL" id="OQZ91844.1"/>
    </source>
</evidence>
<comment type="caution">
    <text evidence="1">The sequence shown here is derived from an EMBL/GenBank/DDBJ whole genome shotgun (WGS) entry which is preliminary data.</text>
</comment>
<gene>
    <name evidence="1" type="ORF">BST11_06575</name>
</gene>
<name>A0ABX3RD48_9MYCO</name>
<dbReference type="Proteomes" id="UP000192319">
    <property type="component" value="Unassembled WGS sequence"/>
</dbReference>
<feature type="non-terminal residue" evidence="1">
    <location>
        <position position="80"/>
    </location>
</feature>
<sequence length="80" mass="8011">MADAIAAEETDGRPAAGRVLTRCAVGVLAVAAVVLPLTSIAAPAISRADEPCAPGWVWSVQLNECVFWLPTANGPGGPGG</sequence>
<proteinExistence type="predicted"/>
<organism evidence="1 2">
    <name type="scientific">Mycobacterium alsense</name>
    <dbReference type="NCBI Taxonomy" id="324058"/>
    <lineage>
        <taxon>Bacteria</taxon>
        <taxon>Bacillati</taxon>
        <taxon>Actinomycetota</taxon>
        <taxon>Actinomycetes</taxon>
        <taxon>Mycobacteriales</taxon>
        <taxon>Mycobacteriaceae</taxon>
        <taxon>Mycobacterium</taxon>
    </lineage>
</organism>
<protein>
    <submittedName>
        <fullName evidence="1">Uncharacterized protein</fullName>
    </submittedName>
</protein>
<reference evidence="1 2" key="1">
    <citation type="submission" date="2017-02" db="EMBL/GenBank/DDBJ databases">
        <title>The new phylogeny of genus Mycobacterium.</title>
        <authorList>
            <person name="Tortoli E."/>
            <person name="Trovato A."/>
            <person name="Cirillo D.M."/>
        </authorList>
    </citation>
    <scope>NUCLEOTIDE SEQUENCE [LARGE SCALE GENOMIC DNA]</scope>
    <source>
        <strain evidence="1 2">DSM 45230</strain>
    </source>
</reference>